<reference evidence="1 2" key="1">
    <citation type="submission" date="2019-11" db="EMBL/GenBank/DDBJ databases">
        <title>Acidiferrimicrobium australis gen. nov., sp. nov., an acidophilic and obligately heterotrophic, member of the Actinobacteria that catalyses dissimilatory oxido- reduction of iron isolated from metal-rich acidic water in Chile.</title>
        <authorList>
            <person name="Gonzalez D."/>
            <person name="Huber K."/>
            <person name="Hedrich S."/>
            <person name="Rojas-Villalobos C."/>
            <person name="Quatrini R."/>
            <person name="Dinamarca M.A."/>
            <person name="Schwarz A."/>
            <person name="Canales C."/>
            <person name="Nancucheo I."/>
        </authorList>
    </citation>
    <scope>NUCLEOTIDE SEQUENCE [LARGE SCALE GENOMIC DNA]</scope>
    <source>
        <strain evidence="1 2">USS-CCA1</strain>
    </source>
</reference>
<dbReference type="InterPro" id="IPR006059">
    <property type="entry name" value="SBP"/>
</dbReference>
<dbReference type="EMBL" id="WJHE01001048">
    <property type="protein sequence ID" value="MST34515.1"/>
    <property type="molecule type" value="Genomic_DNA"/>
</dbReference>
<sequence length="380" mass="39455">KVFKGFTQQTGVKVDMQVIPWSDLLQKILTSVTSGTGPDVMEIGNTWAPSFEASGGFLPFSGANMSAIGGAGKFAKSSLAVSGTPGKPLVSVPVYSEAYGLFYNKADFRAAGISGPPTTWTQLVSDGQKLTTHGRYGIAIEGASTSEAAHWAYLLGEQYGNPLYTHGKWDFATAKEAKAVSLYVNMVGSEHIANPSDAQNDSNVAESLFANNKAAMLVWQNPMSTLGQLGMPASAYGAAPVPAPSPLPAGGKDITTFPAGINLAVPASTKHKAAALALVKYMTSPSVQVSVNQTYGTFPPVLAAQKAAPFQAPTYKALESAYNDHAAPLPQVASESTMETDLGGAITHLIARAATGTHLTTSQIEAALKSAQDQLDTSAG</sequence>
<proteinExistence type="predicted"/>
<keyword evidence="2" id="KW-1185">Reference proteome</keyword>
<dbReference type="Proteomes" id="UP000437736">
    <property type="component" value="Unassembled WGS sequence"/>
</dbReference>
<dbReference type="PANTHER" id="PTHR43649:SF12">
    <property type="entry name" value="DIACETYLCHITOBIOSE BINDING PROTEIN DASA"/>
    <property type="match status" value="1"/>
</dbReference>
<evidence type="ECO:0000313" key="1">
    <source>
        <dbReference type="EMBL" id="MST34515.1"/>
    </source>
</evidence>
<accession>A0ABW9QXE7</accession>
<organism evidence="1 2">
    <name type="scientific">Acidiferrimicrobium australe</name>
    <dbReference type="NCBI Taxonomy" id="2664430"/>
    <lineage>
        <taxon>Bacteria</taxon>
        <taxon>Bacillati</taxon>
        <taxon>Actinomycetota</taxon>
        <taxon>Acidimicrobiia</taxon>
        <taxon>Acidimicrobiales</taxon>
        <taxon>Acidimicrobiaceae</taxon>
        <taxon>Acidiferrimicrobium</taxon>
    </lineage>
</organism>
<name>A0ABW9QXE7_9ACTN</name>
<feature type="non-terminal residue" evidence="1">
    <location>
        <position position="1"/>
    </location>
</feature>
<dbReference type="CDD" id="cd13585">
    <property type="entry name" value="PBP2_TMBP_like"/>
    <property type="match status" value="1"/>
</dbReference>
<evidence type="ECO:0000313" key="2">
    <source>
        <dbReference type="Proteomes" id="UP000437736"/>
    </source>
</evidence>
<dbReference type="Pfam" id="PF01547">
    <property type="entry name" value="SBP_bac_1"/>
    <property type="match status" value="1"/>
</dbReference>
<gene>
    <name evidence="1" type="ORF">GHK86_17530</name>
</gene>
<dbReference type="SUPFAM" id="SSF53850">
    <property type="entry name" value="Periplasmic binding protein-like II"/>
    <property type="match status" value="1"/>
</dbReference>
<dbReference type="PANTHER" id="PTHR43649">
    <property type="entry name" value="ARABINOSE-BINDING PROTEIN-RELATED"/>
    <property type="match status" value="1"/>
</dbReference>
<protein>
    <submittedName>
        <fullName evidence="1">Extracellular solute-binding protein</fullName>
    </submittedName>
</protein>
<comment type="caution">
    <text evidence="1">The sequence shown here is derived from an EMBL/GenBank/DDBJ whole genome shotgun (WGS) entry which is preliminary data.</text>
</comment>
<dbReference type="Gene3D" id="3.40.190.10">
    <property type="entry name" value="Periplasmic binding protein-like II"/>
    <property type="match status" value="2"/>
</dbReference>
<dbReference type="InterPro" id="IPR050490">
    <property type="entry name" value="Bact_solute-bd_prot1"/>
</dbReference>